<keyword evidence="7" id="KW-1185">Reference proteome</keyword>
<dbReference type="GO" id="GO:0004252">
    <property type="term" value="F:serine-type endopeptidase activity"/>
    <property type="evidence" value="ECO:0007669"/>
    <property type="project" value="InterPro"/>
</dbReference>
<evidence type="ECO:0000256" key="3">
    <source>
        <dbReference type="SAM" id="Coils"/>
    </source>
</evidence>
<accession>A0A517YBF4</accession>
<feature type="coiled-coil region" evidence="3">
    <location>
        <begin position="419"/>
        <end position="446"/>
    </location>
</feature>
<feature type="domain" description="PDZ" evidence="5">
    <location>
        <begin position="264"/>
        <end position="343"/>
    </location>
</feature>
<dbReference type="InterPro" id="IPR001478">
    <property type="entry name" value="PDZ"/>
</dbReference>
<dbReference type="PROSITE" id="PS50106">
    <property type="entry name" value="PDZ"/>
    <property type="match status" value="1"/>
</dbReference>
<evidence type="ECO:0000256" key="2">
    <source>
        <dbReference type="ARBA" id="ARBA00022801"/>
    </source>
</evidence>
<organism evidence="6 7">
    <name type="scientific">Anatilimnocola aggregata</name>
    <dbReference type="NCBI Taxonomy" id="2528021"/>
    <lineage>
        <taxon>Bacteria</taxon>
        <taxon>Pseudomonadati</taxon>
        <taxon>Planctomycetota</taxon>
        <taxon>Planctomycetia</taxon>
        <taxon>Pirellulales</taxon>
        <taxon>Pirellulaceae</taxon>
        <taxon>Anatilimnocola</taxon>
    </lineage>
</organism>
<dbReference type="EC" id="3.4.21.107" evidence="6"/>
<keyword evidence="2 6" id="KW-0378">Hydrolase</keyword>
<dbReference type="KEGG" id="aagg:ETAA8_26320"/>
<sequence precursor="true">MVRLSPIAALLIALPGAMLASALVARGQVASAQVNGPHEWKTTAERLQRGIVTVRIRRADVPQPPAADQPLADQLSGEQSAKKAEASVTICTGFCVAPGKIITATLAATDDRIRFTLPGGLQSDARLLVVDEYSGLSLLSCERKELDPLPLAANQPDVGEYVMAGAAWGVERPVVSLGIIGATERTLSGLLVPPLLQCDLRTVETSSGSPLANRQAEVVGIVMAVEEPEARRGWTYAIPATHIRRLLRSADAVVTKPGTEKSPNVLILKRRRPIVGMVLESSDEAILVQRLTAGGPAEKAGLKIGDRILTADGVAIRSVYQAVLPTLYKQPGDSVRYRVLREEGERELEVILGGGVELPKLSQNDLGQYILPRVEVGRGADGNYFAQSGRSGVREVFSPPLPQDVEPAVAPVPTAEQKIDLLMKSLERYQAVIELQQKEILKLREEMKKK</sequence>
<dbReference type="InterPro" id="IPR009003">
    <property type="entry name" value="Peptidase_S1_PA"/>
</dbReference>
<feature type="chain" id="PRO_5021827943" evidence="4">
    <location>
        <begin position="21"/>
        <end position="450"/>
    </location>
</feature>
<dbReference type="InterPro" id="IPR036034">
    <property type="entry name" value="PDZ_sf"/>
</dbReference>
<dbReference type="SUPFAM" id="SSF50494">
    <property type="entry name" value="Trypsin-like serine proteases"/>
    <property type="match status" value="1"/>
</dbReference>
<dbReference type="PANTHER" id="PTHR43343:SF3">
    <property type="entry name" value="PROTEASE DO-LIKE 8, CHLOROPLASTIC"/>
    <property type="match status" value="1"/>
</dbReference>
<keyword evidence="3" id="KW-0175">Coiled coil</keyword>
<proteinExistence type="predicted"/>
<dbReference type="SMART" id="SM00228">
    <property type="entry name" value="PDZ"/>
    <property type="match status" value="1"/>
</dbReference>
<gene>
    <name evidence="6" type="primary">mucD_1</name>
    <name evidence="6" type="ORF">ETAA8_26320</name>
</gene>
<dbReference type="InterPro" id="IPR051201">
    <property type="entry name" value="Chloro_Bact_Ser_Proteases"/>
</dbReference>
<feature type="signal peptide" evidence="4">
    <location>
        <begin position="1"/>
        <end position="20"/>
    </location>
</feature>
<evidence type="ECO:0000313" key="6">
    <source>
        <dbReference type="EMBL" id="QDU27544.1"/>
    </source>
</evidence>
<protein>
    <submittedName>
        <fullName evidence="6">Putative periplasmic serine endoprotease DegP-like</fullName>
        <ecNumber evidence="6">3.4.21.107</ecNumber>
    </submittedName>
</protein>
<dbReference type="GO" id="GO:0006508">
    <property type="term" value="P:proteolysis"/>
    <property type="evidence" value="ECO:0007669"/>
    <property type="project" value="UniProtKB-KW"/>
</dbReference>
<dbReference type="OrthoDB" id="247703at2"/>
<reference evidence="6 7" key="1">
    <citation type="submission" date="2019-02" db="EMBL/GenBank/DDBJ databases">
        <title>Deep-cultivation of Planctomycetes and their phenomic and genomic characterization uncovers novel biology.</title>
        <authorList>
            <person name="Wiegand S."/>
            <person name="Jogler M."/>
            <person name="Boedeker C."/>
            <person name="Pinto D."/>
            <person name="Vollmers J."/>
            <person name="Rivas-Marin E."/>
            <person name="Kohn T."/>
            <person name="Peeters S.H."/>
            <person name="Heuer A."/>
            <person name="Rast P."/>
            <person name="Oberbeckmann S."/>
            <person name="Bunk B."/>
            <person name="Jeske O."/>
            <person name="Meyerdierks A."/>
            <person name="Storesund J.E."/>
            <person name="Kallscheuer N."/>
            <person name="Luecker S."/>
            <person name="Lage O.M."/>
            <person name="Pohl T."/>
            <person name="Merkel B.J."/>
            <person name="Hornburger P."/>
            <person name="Mueller R.-W."/>
            <person name="Bruemmer F."/>
            <person name="Labrenz M."/>
            <person name="Spormann A.M."/>
            <person name="Op den Camp H."/>
            <person name="Overmann J."/>
            <person name="Amann R."/>
            <person name="Jetten M.S.M."/>
            <person name="Mascher T."/>
            <person name="Medema M.H."/>
            <person name="Devos D.P."/>
            <person name="Kaster A.-K."/>
            <person name="Ovreas L."/>
            <person name="Rohde M."/>
            <person name="Galperin M.Y."/>
            <person name="Jogler C."/>
        </authorList>
    </citation>
    <scope>NUCLEOTIDE SEQUENCE [LARGE SCALE GENOMIC DNA]</scope>
    <source>
        <strain evidence="6 7">ETA_A8</strain>
    </source>
</reference>
<keyword evidence="1 6" id="KW-0645">Protease</keyword>
<dbReference type="InterPro" id="IPR001940">
    <property type="entry name" value="Peptidase_S1C"/>
</dbReference>
<dbReference type="EMBL" id="CP036274">
    <property type="protein sequence ID" value="QDU27544.1"/>
    <property type="molecule type" value="Genomic_DNA"/>
</dbReference>
<dbReference type="Gene3D" id="2.30.42.10">
    <property type="match status" value="1"/>
</dbReference>
<evidence type="ECO:0000259" key="5">
    <source>
        <dbReference type="PROSITE" id="PS50106"/>
    </source>
</evidence>
<evidence type="ECO:0000256" key="1">
    <source>
        <dbReference type="ARBA" id="ARBA00022670"/>
    </source>
</evidence>
<dbReference type="RefSeq" id="WP_145088452.1">
    <property type="nucleotide sequence ID" value="NZ_CP036274.1"/>
</dbReference>
<dbReference type="PRINTS" id="PR00834">
    <property type="entry name" value="PROTEASES2C"/>
</dbReference>
<dbReference type="AlphaFoldDB" id="A0A517YBF4"/>
<keyword evidence="4" id="KW-0732">Signal</keyword>
<evidence type="ECO:0000313" key="7">
    <source>
        <dbReference type="Proteomes" id="UP000315017"/>
    </source>
</evidence>
<dbReference type="Gene3D" id="2.40.10.120">
    <property type="match status" value="1"/>
</dbReference>
<dbReference type="Pfam" id="PF13365">
    <property type="entry name" value="Trypsin_2"/>
    <property type="match status" value="1"/>
</dbReference>
<dbReference type="SUPFAM" id="SSF50156">
    <property type="entry name" value="PDZ domain-like"/>
    <property type="match status" value="1"/>
</dbReference>
<dbReference type="Proteomes" id="UP000315017">
    <property type="component" value="Chromosome"/>
</dbReference>
<name>A0A517YBF4_9BACT</name>
<evidence type="ECO:0000256" key="4">
    <source>
        <dbReference type="SAM" id="SignalP"/>
    </source>
</evidence>
<dbReference type="Pfam" id="PF13180">
    <property type="entry name" value="PDZ_2"/>
    <property type="match status" value="1"/>
</dbReference>
<dbReference type="PANTHER" id="PTHR43343">
    <property type="entry name" value="PEPTIDASE S12"/>
    <property type="match status" value="1"/>
</dbReference>